<feature type="transmembrane region" description="Helical" evidence="6">
    <location>
        <begin position="155"/>
        <end position="176"/>
    </location>
</feature>
<evidence type="ECO:0000313" key="7">
    <source>
        <dbReference type="EMBL" id="UZF87005.1"/>
    </source>
</evidence>
<evidence type="ECO:0000256" key="5">
    <source>
        <dbReference type="ARBA" id="ARBA00023136"/>
    </source>
</evidence>
<comment type="similarity">
    <text evidence="6">Belongs to the NhaA Na(+)/H(+) (TC 2.A.33) antiporter family.</text>
</comment>
<dbReference type="EMBL" id="CP102774">
    <property type="protein sequence ID" value="UZF87005.1"/>
    <property type="molecule type" value="Genomic_DNA"/>
</dbReference>
<feature type="transmembrane region" description="Helical" evidence="6">
    <location>
        <begin position="215"/>
        <end position="241"/>
    </location>
</feature>
<keyword evidence="6" id="KW-0739">Sodium transport</keyword>
<dbReference type="Gene3D" id="1.20.1530.10">
    <property type="entry name" value="Na+/H+ antiporter like domain"/>
    <property type="match status" value="1"/>
</dbReference>
<keyword evidence="6" id="KW-0915">Sodium</keyword>
<dbReference type="GO" id="GO:0015385">
    <property type="term" value="F:sodium:proton antiporter activity"/>
    <property type="evidence" value="ECO:0007669"/>
    <property type="project" value="UniProtKB-UniRule"/>
</dbReference>
<feature type="transmembrane region" description="Helical" evidence="6">
    <location>
        <begin position="334"/>
        <end position="356"/>
    </location>
</feature>
<dbReference type="InterPro" id="IPR023171">
    <property type="entry name" value="Na/H_antiporter_dom_sf"/>
</dbReference>
<keyword evidence="6" id="KW-0050">Antiport</keyword>
<dbReference type="NCBIfam" id="NF007112">
    <property type="entry name" value="PRK09561.1"/>
    <property type="match status" value="1"/>
</dbReference>
<gene>
    <name evidence="6 7" type="primary">nhaA</name>
    <name evidence="7" type="ORF">NWE54_25170</name>
</gene>
<comment type="subcellular location">
    <subcellularLocation>
        <location evidence="1">Cell inner membrane</location>
        <topology evidence="1">Multi-pass membrane protein</topology>
    </subcellularLocation>
    <subcellularLocation>
        <location evidence="6">Cell membrane</location>
        <topology evidence="6">Multi-pass membrane protein</topology>
    </subcellularLocation>
</comment>
<comment type="catalytic activity">
    <reaction evidence="6">
        <text>Na(+)(in) + 2 H(+)(out) = Na(+)(out) + 2 H(+)(in)</text>
        <dbReference type="Rhea" id="RHEA:29251"/>
        <dbReference type="ChEBI" id="CHEBI:15378"/>
        <dbReference type="ChEBI" id="CHEBI:29101"/>
    </reaction>
</comment>
<feature type="transmembrane region" description="Helical" evidence="6">
    <location>
        <begin position="299"/>
        <end position="322"/>
    </location>
</feature>
<proteinExistence type="inferred from homology"/>
<keyword evidence="5 6" id="KW-0472">Membrane</keyword>
<organism evidence="7">
    <name type="scientific">Bosea sp. NBC_00436</name>
    <dbReference type="NCBI Taxonomy" id="2969620"/>
    <lineage>
        <taxon>Bacteria</taxon>
        <taxon>Pseudomonadati</taxon>
        <taxon>Pseudomonadota</taxon>
        <taxon>Alphaproteobacteria</taxon>
        <taxon>Hyphomicrobiales</taxon>
        <taxon>Boseaceae</taxon>
        <taxon>Bosea</taxon>
    </lineage>
</organism>
<feature type="transmembrane region" description="Helical" evidence="6">
    <location>
        <begin position="128"/>
        <end position="146"/>
    </location>
</feature>
<feature type="transmembrane region" description="Helical" evidence="6">
    <location>
        <begin position="368"/>
        <end position="388"/>
    </location>
</feature>
<evidence type="ECO:0000256" key="4">
    <source>
        <dbReference type="ARBA" id="ARBA00022989"/>
    </source>
</evidence>
<sequence length="403" mass="42050">MAAPATRTKPLSALRDFLHGEAAGGIVLMVVAALALVVANSPAAPLYFGVLKSYVLGLSVLHWINDALMAVFFLLVGLEIKREMLDGQLSSWARRALPGFAALGGMIAPALVYVGFNLGSPETLRGWAIPAATDIAFALGVLSLLGSRVPASLKIFLTALAILDDLGAVIIIAIFYTAELSGLYLGLAAATLIVLVALNRLGVVRLAPYLLLGAALWYFTLKSGVHATLAGVALALTIPLTPSPAKPDSASSPLHRLEHGLHPYVAFLIIPIFGFANAGVSFAGLGLSTLGQAVPLGIMLGLFLGKQIGVFGFGWLAIRAGLADLPAKASWTQFYGIALLCGIGFTMSLFIGLLAFPASEALQDQTKIGVLAGSLLSGIGGWLLLRLAQPEDVHNRVMHESKS</sequence>
<dbReference type="PANTHER" id="PTHR30341">
    <property type="entry name" value="SODIUM ION/PROTON ANTIPORTER NHAA-RELATED"/>
    <property type="match status" value="1"/>
</dbReference>
<feature type="transmembrane region" description="Helical" evidence="6">
    <location>
        <begin position="54"/>
        <end position="76"/>
    </location>
</feature>
<keyword evidence="4 6" id="KW-1133">Transmembrane helix</keyword>
<keyword evidence="6" id="KW-0813">Transport</keyword>
<feature type="transmembrane region" description="Helical" evidence="6">
    <location>
        <begin position="261"/>
        <end position="287"/>
    </location>
</feature>
<protein>
    <recommendedName>
        <fullName evidence="6">Na(+)/H(+) antiporter NhaA</fullName>
    </recommendedName>
    <alternativeName>
        <fullName evidence="6">Sodium/proton antiporter NhaA</fullName>
    </alternativeName>
</protein>
<dbReference type="InterPro" id="IPR004670">
    <property type="entry name" value="NhaA"/>
</dbReference>
<keyword evidence="2 6" id="KW-1003">Cell membrane</keyword>
<dbReference type="AlphaFoldDB" id="A0A9E8A3I8"/>
<dbReference type="NCBIfam" id="NF007111">
    <property type="entry name" value="PRK09560.1"/>
    <property type="match status" value="1"/>
</dbReference>
<comment type="function">
    <text evidence="6">Na(+)/H(+) antiporter that extrudes sodium in exchange for external protons.</text>
</comment>
<accession>A0A9E8A3I8</accession>
<dbReference type="GO" id="GO:0005886">
    <property type="term" value="C:plasma membrane"/>
    <property type="evidence" value="ECO:0007669"/>
    <property type="project" value="UniProtKB-SubCell"/>
</dbReference>
<feature type="transmembrane region" description="Helical" evidence="6">
    <location>
        <begin position="182"/>
        <end position="203"/>
    </location>
</feature>
<feature type="transmembrane region" description="Helical" evidence="6">
    <location>
        <begin position="21"/>
        <end position="48"/>
    </location>
</feature>
<evidence type="ECO:0000256" key="2">
    <source>
        <dbReference type="ARBA" id="ARBA00022475"/>
    </source>
</evidence>
<dbReference type="Pfam" id="PF06965">
    <property type="entry name" value="Na_H_antiport_1"/>
    <property type="match status" value="1"/>
</dbReference>
<reference evidence="7" key="1">
    <citation type="submission" date="2022-08" db="EMBL/GenBank/DDBJ databases">
        <title>Complete Genome Sequences of 2 Bosea sp. soil isolates.</title>
        <authorList>
            <person name="Alvarez Arevalo M."/>
            <person name="Sterndorff E.B."/>
            <person name="Faurdal D."/>
            <person name="Joergensen T.S."/>
            <person name="Weber T."/>
        </authorList>
    </citation>
    <scope>NUCLEOTIDE SEQUENCE</scope>
    <source>
        <strain evidence="7">NBC_00436</strain>
    </source>
</reference>
<keyword evidence="3 6" id="KW-0812">Transmembrane</keyword>
<dbReference type="GO" id="GO:0006885">
    <property type="term" value="P:regulation of pH"/>
    <property type="evidence" value="ECO:0007669"/>
    <property type="project" value="UniProtKB-UniRule"/>
</dbReference>
<dbReference type="PANTHER" id="PTHR30341:SF0">
    <property type="entry name" value="NA(+)_H(+) ANTIPORTER NHAA"/>
    <property type="match status" value="1"/>
</dbReference>
<evidence type="ECO:0000256" key="3">
    <source>
        <dbReference type="ARBA" id="ARBA00022692"/>
    </source>
</evidence>
<dbReference type="HAMAP" id="MF_01844">
    <property type="entry name" value="NhaA"/>
    <property type="match status" value="1"/>
</dbReference>
<name>A0A9E8A3I8_9HYPH</name>
<dbReference type="NCBIfam" id="TIGR00773">
    <property type="entry name" value="NhaA"/>
    <property type="match status" value="1"/>
</dbReference>
<feature type="transmembrane region" description="Helical" evidence="6">
    <location>
        <begin position="97"/>
        <end position="116"/>
    </location>
</feature>
<evidence type="ECO:0000256" key="1">
    <source>
        <dbReference type="ARBA" id="ARBA00004429"/>
    </source>
</evidence>
<keyword evidence="6" id="KW-0406">Ion transport</keyword>
<evidence type="ECO:0000256" key="6">
    <source>
        <dbReference type="HAMAP-Rule" id="MF_01844"/>
    </source>
</evidence>